<feature type="compositionally biased region" description="Basic and acidic residues" evidence="1">
    <location>
        <begin position="421"/>
        <end position="433"/>
    </location>
</feature>
<dbReference type="Proteomes" id="UP000800092">
    <property type="component" value="Unassembled WGS sequence"/>
</dbReference>
<dbReference type="Pfam" id="PF06985">
    <property type="entry name" value="HET"/>
    <property type="match status" value="1"/>
</dbReference>
<reference evidence="3" key="1">
    <citation type="journal article" date="2020" name="Stud. Mycol.">
        <title>101 Dothideomycetes genomes: a test case for predicting lifestyles and emergence of pathogens.</title>
        <authorList>
            <person name="Haridas S."/>
            <person name="Albert R."/>
            <person name="Binder M."/>
            <person name="Bloem J."/>
            <person name="Labutti K."/>
            <person name="Salamov A."/>
            <person name="Andreopoulos B."/>
            <person name="Baker S."/>
            <person name="Barry K."/>
            <person name="Bills G."/>
            <person name="Bluhm B."/>
            <person name="Cannon C."/>
            <person name="Castanera R."/>
            <person name="Culley D."/>
            <person name="Daum C."/>
            <person name="Ezra D."/>
            <person name="Gonzalez J."/>
            <person name="Henrissat B."/>
            <person name="Kuo A."/>
            <person name="Liang C."/>
            <person name="Lipzen A."/>
            <person name="Lutzoni F."/>
            <person name="Magnuson J."/>
            <person name="Mondo S."/>
            <person name="Nolan M."/>
            <person name="Ohm R."/>
            <person name="Pangilinan J."/>
            <person name="Park H.-J."/>
            <person name="Ramirez L."/>
            <person name="Alfaro M."/>
            <person name="Sun H."/>
            <person name="Tritt A."/>
            <person name="Yoshinaga Y."/>
            <person name="Zwiers L.-H."/>
            <person name="Turgeon B."/>
            <person name="Goodwin S."/>
            <person name="Spatafora J."/>
            <person name="Crous P."/>
            <person name="Grigoriev I."/>
        </authorList>
    </citation>
    <scope>NUCLEOTIDE SEQUENCE</scope>
    <source>
        <strain evidence="3">Tuck. ex Michener</strain>
    </source>
</reference>
<evidence type="ECO:0000256" key="1">
    <source>
        <dbReference type="SAM" id="MobiDB-lite"/>
    </source>
</evidence>
<dbReference type="EMBL" id="ML991834">
    <property type="protein sequence ID" value="KAF2230936.1"/>
    <property type="molecule type" value="Genomic_DNA"/>
</dbReference>
<proteinExistence type="predicted"/>
<dbReference type="PANTHER" id="PTHR24148:SF73">
    <property type="entry name" value="HET DOMAIN PROTEIN (AFU_ORTHOLOGUE AFUA_8G01020)"/>
    <property type="match status" value="1"/>
</dbReference>
<feature type="compositionally biased region" description="Polar residues" evidence="1">
    <location>
        <begin position="389"/>
        <end position="405"/>
    </location>
</feature>
<dbReference type="OrthoDB" id="2157530at2759"/>
<name>A0A6A6GYQ4_VIRVR</name>
<keyword evidence="4" id="KW-1185">Reference proteome</keyword>
<feature type="domain" description="Heterokaryon incompatibility" evidence="2">
    <location>
        <begin position="52"/>
        <end position="183"/>
    </location>
</feature>
<dbReference type="InterPro" id="IPR052895">
    <property type="entry name" value="HetReg/Transcr_Mod"/>
</dbReference>
<evidence type="ECO:0000313" key="3">
    <source>
        <dbReference type="EMBL" id="KAF2230936.1"/>
    </source>
</evidence>
<gene>
    <name evidence="3" type="ORF">EV356DRAFT_519300</name>
</gene>
<dbReference type="InterPro" id="IPR010730">
    <property type="entry name" value="HET"/>
</dbReference>
<evidence type="ECO:0000259" key="2">
    <source>
        <dbReference type="Pfam" id="PF06985"/>
    </source>
</evidence>
<dbReference type="AlphaFoldDB" id="A0A6A6GYQ4"/>
<accession>A0A6A6GYQ4</accession>
<sequence>MNTTFTYYECQFDDSNSQIRLLELRKPTPDHFKWTFELGIHPLPSRSRTPPFAAISYEWGGPDQTRPIFIGGRVMGVQPNLWDCLQALCGCIQSNQNLPTHFWIDSICINQKNGSEKTNQIRLLDDIYQSATCVISWLGKTPHARAMEHLIDRSTSREDIWVRSDLHHLLNATYWTRMWIVQEVVLAQMWWILCGDRLMDGDQLIDFYSRRPRHQDDFRKAYNIVEERNAFNERTIQRGSRRGSPLIQLLCRFFNLQSTYAVDKIRALLALCSDNTDKINKLLEPFADRLEDFGKNPNEASQVCDEVVQLSGLSGTHELGLARELVAGVLGAHLPRIAAQLDLILKDKNAPPTTANKAVPGTLSPFTFTCGSQPRALGSSILDPFSEDPISQSGTRRAPNPFTSASDRRTQLSKSGFMTRQNEDGCKDGRQNH</sequence>
<organism evidence="3 4">
    <name type="scientific">Viridothelium virens</name>
    <name type="common">Speckled blister lichen</name>
    <name type="synonym">Trypethelium virens</name>
    <dbReference type="NCBI Taxonomy" id="1048519"/>
    <lineage>
        <taxon>Eukaryota</taxon>
        <taxon>Fungi</taxon>
        <taxon>Dikarya</taxon>
        <taxon>Ascomycota</taxon>
        <taxon>Pezizomycotina</taxon>
        <taxon>Dothideomycetes</taxon>
        <taxon>Dothideomycetes incertae sedis</taxon>
        <taxon>Trypetheliales</taxon>
        <taxon>Trypetheliaceae</taxon>
        <taxon>Viridothelium</taxon>
    </lineage>
</organism>
<dbReference type="PANTHER" id="PTHR24148">
    <property type="entry name" value="ANKYRIN REPEAT DOMAIN-CONTAINING PROTEIN 39 HOMOLOG-RELATED"/>
    <property type="match status" value="1"/>
</dbReference>
<evidence type="ECO:0000313" key="4">
    <source>
        <dbReference type="Proteomes" id="UP000800092"/>
    </source>
</evidence>
<protein>
    <recommendedName>
        <fullName evidence="2">Heterokaryon incompatibility domain-containing protein</fullName>
    </recommendedName>
</protein>
<feature type="region of interest" description="Disordered" evidence="1">
    <location>
        <begin position="379"/>
        <end position="433"/>
    </location>
</feature>